<evidence type="ECO:0000313" key="1">
    <source>
        <dbReference type="EMBL" id="AAY60538.1"/>
    </source>
</evidence>
<name>Q4V169_BACCZ</name>
<dbReference type="EMBL" id="CP000040">
    <property type="protein sequence ID" value="AAY60538.1"/>
    <property type="molecule type" value="Genomic_DNA"/>
</dbReference>
<dbReference type="AlphaFoldDB" id="Q4V169"/>
<evidence type="ECO:0000313" key="2">
    <source>
        <dbReference type="Proteomes" id="UP000002612"/>
    </source>
</evidence>
<geneLocation type="plasmid" evidence="1 2">
    <name>pE33L466</name>
</geneLocation>
<gene>
    <name evidence="1" type="primary">tnp</name>
    <name evidence="1" type="ordered locus">pE33L466_0397</name>
</gene>
<sequence length="80" mass="9420">MLRFSDFAVFTTNISKFTQPIFLFLKQDFNFDTHYFRRTRVLDTTHFQIPDTFAPTYQCSEGSGHNVGVKIQLEYDLLSD</sequence>
<organism evidence="1 2">
    <name type="scientific">Bacillus cereus (strain ZK / E33L)</name>
    <dbReference type="NCBI Taxonomy" id="288681"/>
    <lineage>
        <taxon>Bacteria</taxon>
        <taxon>Bacillati</taxon>
        <taxon>Bacillota</taxon>
        <taxon>Bacilli</taxon>
        <taxon>Bacillales</taxon>
        <taxon>Bacillaceae</taxon>
        <taxon>Bacillus</taxon>
        <taxon>Bacillus cereus group</taxon>
    </lineage>
</organism>
<keyword evidence="1" id="KW-0614">Plasmid</keyword>
<reference evidence="2" key="1">
    <citation type="journal article" date="2006" name="J. Bacteriol.">
        <title>Pathogenomic sequence analysis of Bacillus cereus and Bacillus thuringiensis isolates closely related to Bacillus anthracis.</title>
        <authorList>
            <person name="Han C.S."/>
            <person name="Xie G."/>
            <person name="Challacombe J.F."/>
            <person name="Altherr M.R."/>
            <person name="Bhotika S.S."/>
            <person name="Brown N."/>
            <person name="Bruce D."/>
            <person name="Campbell C.S."/>
            <person name="Campbell M.L."/>
            <person name="Chen J."/>
            <person name="Chertkov O."/>
            <person name="Cleland C."/>
            <person name="Dimitrijevic M."/>
            <person name="Doggett N.A."/>
            <person name="Fawcett J.J."/>
            <person name="Glavina T."/>
            <person name="Goodwin L.A."/>
            <person name="Green L.D."/>
            <person name="Hill K.K."/>
            <person name="Hitchcock P."/>
            <person name="Jackson P.J."/>
            <person name="Keim P."/>
            <person name="Kewalramani A.R."/>
            <person name="Longmire J."/>
            <person name="Lucas S."/>
            <person name="Malfatti S."/>
            <person name="McMurry K."/>
            <person name="Meincke L.J."/>
            <person name="Misra M."/>
            <person name="Moseman B.L."/>
            <person name="Mundt M."/>
            <person name="Munk A.C."/>
            <person name="Okinaka R.T."/>
            <person name="Parson-Quintana B."/>
            <person name="Reilly L.P."/>
            <person name="Richardson P."/>
            <person name="Robinson D.L."/>
            <person name="Rubin E."/>
            <person name="Saunders E."/>
            <person name="Tapia R."/>
            <person name="Tesmer J.G."/>
            <person name="Thayer N."/>
            <person name="Thompson L.S."/>
            <person name="Tice H."/>
            <person name="Ticknor L.O."/>
            <person name="Wills P.L."/>
            <person name="Brettin T.S."/>
            <person name="Gilna P."/>
        </authorList>
    </citation>
    <scope>NUCLEOTIDE SEQUENCE [LARGE SCALE GENOMIC DNA]</scope>
    <source>
        <strain evidence="2">ZK / E33L</strain>
        <plasmid evidence="2">pE33L466</plasmid>
    </source>
</reference>
<protein>
    <submittedName>
        <fullName evidence="1">Possible IS231-related transposase</fullName>
    </submittedName>
</protein>
<proteinExistence type="predicted"/>
<dbReference type="KEGG" id="bcz:pE33L466_0397"/>
<dbReference type="PATRIC" id="fig|288681.22.peg.5928"/>
<accession>Q4V169</accession>
<dbReference type="Proteomes" id="UP000002612">
    <property type="component" value="Plasmid pE33L466"/>
</dbReference>